<keyword evidence="5" id="KW-1185">Reference proteome</keyword>
<dbReference type="SUPFAM" id="SSF53927">
    <property type="entry name" value="Cytidine deaminase-like"/>
    <property type="match status" value="1"/>
</dbReference>
<organism evidence="4 5">
    <name type="scientific">Nostocoides japonicum T1-X7</name>
    <dbReference type="NCBI Taxonomy" id="1194083"/>
    <lineage>
        <taxon>Bacteria</taxon>
        <taxon>Bacillati</taxon>
        <taxon>Actinomycetota</taxon>
        <taxon>Actinomycetes</taxon>
        <taxon>Micrococcales</taxon>
        <taxon>Intrasporangiaceae</taxon>
        <taxon>Nostocoides</taxon>
    </lineage>
</organism>
<dbReference type="STRING" id="1194083.BN12_370020"/>
<dbReference type="CDD" id="cd01285">
    <property type="entry name" value="nucleoside_deaminase"/>
    <property type="match status" value="1"/>
</dbReference>
<dbReference type="PROSITE" id="PS00903">
    <property type="entry name" value="CYT_DCMP_DEAMINASES_1"/>
    <property type="match status" value="1"/>
</dbReference>
<keyword evidence="2" id="KW-0862">Zinc</keyword>
<dbReference type="GO" id="GO:0006152">
    <property type="term" value="P:purine nucleoside catabolic process"/>
    <property type="evidence" value="ECO:0007669"/>
    <property type="project" value="TreeGrafter"/>
</dbReference>
<reference evidence="4 5" key="1">
    <citation type="journal article" date="2013" name="ISME J.">
        <title>A metabolic model for members of the genus Tetrasphaera involved in enhanced biological phosphorus removal.</title>
        <authorList>
            <person name="Kristiansen R."/>
            <person name="Nguyen H.T.T."/>
            <person name="Saunders A.M."/>
            <person name="Nielsen J.L."/>
            <person name="Wimmer R."/>
            <person name="Le V.Q."/>
            <person name="McIlroy S.J."/>
            <person name="Petrovski S."/>
            <person name="Seviour R.J."/>
            <person name="Calteau A."/>
            <person name="Nielsen K.L."/>
            <person name="Nielsen P.H."/>
        </authorList>
    </citation>
    <scope>NUCLEOTIDE SEQUENCE [LARGE SCALE GENOMIC DNA]</scope>
    <source>
        <strain evidence="4 5">T1-X7</strain>
    </source>
</reference>
<dbReference type="AlphaFoldDB" id="A0A077M1E7"/>
<dbReference type="GO" id="GO:0047974">
    <property type="term" value="F:guanosine deaminase activity"/>
    <property type="evidence" value="ECO:0007669"/>
    <property type="project" value="TreeGrafter"/>
</dbReference>
<comment type="caution">
    <text evidence="4">The sequence shown here is derived from an EMBL/GenBank/DDBJ whole genome shotgun (WGS) entry which is preliminary data.</text>
</comment>
<sequence length="173" mass="18963">MATDDPYHHTQEDMMDEYFEMAARETLDGMHRGIGGPFGATIIRGGEVVVTVGNRQLGEKDPSQHAEMVAIRDACKALDTLDLSDCTIYATCEPCPMCVGAIIWAGITDCYFASTSADADAAGFTDLHLRRFLRGEDSSVLRLHHVGNREDCDALFPTFWELHPDLTPAPSLA</sequence>
<dbReference type="InterPro" id="IPR016193">
    <property type="entry name" value="Cytidine_deaminase-like"/>
</dbReference>
<dbReference type="Proteomes" id="UP000035721">
    <property type="component" value="Unassembled WGS sequence"/>
</dbReference>
<dbReference type="GO" id="GO:0008270">
    <property type="term" value="F:zinc ion binding"/>
    <property type="evidence" value="ECO:0007669"/>
    <property type="project" value="InterPro"/>
</dbReference>
<evidence type="ECO:0000313" key="5">
    <source>
        <dbReference type="Proteomes" id="UP000035721"/>
    </source>
</evidence>
<proteinExistence type="predicted"/>
<evidence type="ECO:0000313" key="4">
    <source>
        <dbReference type="EMBL" id="CCH78902.1"/>
    </source>
</evidence>
<protein>
    <recommendedName>
        <fullName evidence="3">CMP/dCMP-type deaminase domain-containing protein</fullName>
    </recommendedName>
</protein>
<dbReference type="PROSITE" id="PS51747">
    <property type="entry name" value="CYT_DCMP_DEAMINASES_2"/>
    <property type="match status" value="1"/>
</dbReference>
<feature type="domain" description="CMP/dCMP-type deaminase" evidence="3">
    <location>
        <begin position="14"/>
        <end position="137"/>
    </location>
</feature>
<name>A0A077M1E7_9MICO</name>
<evidence type="ECO:0000256" key="1">
    <source>
        <dbReference type="ARBA" id="ARBA00022723"/>
    </source>
</evidence>
<dbReference type="Gene3D" id="3.40.140.10">
    <property type="entry name" value="Cytidine Deaminase, domain 2"/>
    <property type="match status" value="1"/>
</dbReference>
<evidence type="ECO:0000256" key="2">
    <source>
        <dbReference type="ARBA" id="ARBA00022833"/>
    </source>
</evidence>
<dbReference type="PANTHER" id="PTHR11079:SF161">
    <property type="entry name" value="CMP_DCMP-TYPE DEAMINASE DOMAIN-CONTAINING PROTEIN"/>
    <property type="match status" value="1"/>
</dbReference>
<gene>
    <name evidence="4" type="ORF">BN12_370020</name>
</gene>
<accession>A0A077M1E7</accession>
<dbReference type="EMBL" id="CAJB01000301">
    <property type="protein sequence ID" value="CCH78902.1"/>
    <property type="molecule type" value="Genomic_DNA"/>
</dbReference>
<dbReference type="InterPro" id="IPR016192">
    <property type="entry name" value="APOBEC/CMP_deaminase_Zn-bd"/>
</dbReference>
<evidence type="ECO:0000259" key="3">
    <source>
        <dbReference type="PROSITE" id="PS51747"/>
    </source>
</evidence>
<dbReference type="RefSeq" id="WP_200901165.1">
    <property type="nucleotide sequence ID" value="NZ_HF570958.1"/>
</dbReference>
<dbReference type="Pfam" id="PF00383">
    <property type="entry name" value="dCMP_cyt_deam_1"/>
    <property type="match status" value="1"/>
</dbReference>
<dbReference type="PANTHER" id="PTHR11079">
    <property type="entry name" value="CYTOSINE DEAMINASE FAMILY MEMBER"/>
    <property type="match status" value="1"/>
</dbReference>
<keyword evidence="1" id="KW-0479">Metal-binding</keyword>
<dbReference type="InterPro" id="IPR002125">
    <property type="entry name" value="CMP_dCMP_dom"/>
</dbReference>